<proteinExistence type="predicted"/>
<evidence type="ECO:0000256" key="1">
    <source>
        <dbReference type="SAM" id="SignalP"/>
    </source>
</evidence>
<dbReference type="eggNOG" id="KOG1895">
    <property type="taxonomic scope" value="Eukaryota"/>
</dbReference>
<dbReference type="OrthoDB" id="331600at2759"/>
<dbReference type="HOGENOM" id="CLU_1941014_0_0_1"/>
<reference evidence="3" key="3">
    <citation type="submission" date="2018-08" db="UniProtKB">
        <authorList>
            <consortium name="EnsemblPlants"/>
        </authorList>
    </citation>
    <scope>IDENTIFICATION</scope>
    <source>
        <strain evidence="3">cv. Bd21</strain>
    </source>
</reference>
<sequence length="130" mass="14324">MAILCGLFLWSITTFLLEVANKLFPMAIISKRIEDFANENFDSVLEVIPATESAKAAEMATSEVHEKHSLLRCVFAIYGSLPQGAKQVLQTPTDGAVPSQDLISSIKNFLCTRVKLQVLADIYKIGFYPA</sequence>
<dbReference type="Gramene" id="KQK14471">
    <property type="protein sequence ID" value="KQK14471"/>
    <property type="gene ID" value="BRADI_1g16550v3"/>
</dbReference>
<dbReference type="PANTHER" id="PTHR47184:SF2">
    <property type="entry name" value="SYMPLEKIN"/>
    <property type="match status" value="1"/>
</dbReference>
<dbReference type="EnsemblPlants" id="KQK14471">
    <property type="protein sequence ID" value="KQK14471"/>
    <property type="gene ID" value="BRADI_1g16550v3"/>
</dbReference>
<name>I1GQU5_BRADI</name>
<gene>
    <name evidence="2" type="ORF">BRADI_1g16550v3</name>
</gene>
<dbReference type="InParanoid" id="I1GQU5"/>
<dbReference type="AlphaFoldDB" id="I1GQU5"/>
<organism evidence="2">
    <name type="scientific">Brachypodium distachyon</name>
    <name type="common">Purple false brome</name>
    <name type="synonym">Trachynia distachya</name>
    <dbReference type="NCBI Taxonomy" id="15368"/>
    <lineage>
        <taxon>Eukaryota</taxon>
        <taxon>Viridiplantae</taxon>
        <taxon>Streptophyta</taxon>
        <taxon>Embryophyta</taxon>
        <taxon>Tracheophyta</taxon>
        <taxon>Spermatophyta</taxon>
        <taxon>Magnoliopsida</taxon>
        <taxon>Liliopsida</taxon>
        <taxon>Poales</taxon>
        <taxon>Poaceae</taxon>
        <taxon>BOP clade</taxon>
        <taxon>Pooideae</taxon>
        <taxon>Stipodae</taxon>
        <taxon>Brachypodieae</taxon>
        <taxon>Brachypodium</taxon>
    </lineage>
</organism>
<dbReference type="Proteomes" id="UP000008810">
    <property type="component" value="Chromosome 1"/>
</dbReference>
<feature type="chain" id="PRO_5014094027" evidence="1">
    <location>
        <begin position="23"/>
        <end position="130"/>
    </location>
</feature>
<accession>I1GQU5</accession>
<keyword evidence="4" id="KW-1185">Reference proteome</keyword>
<reference evidence="2 3" key="1">
    <citation type="journal article" date="2010" name="Nature">
        <title>Genome sequencing and analysis of the model grass Brachypodium distachyon.</title>
        <authorList>
            <consortium name="International Brachypodium Initiative"/>
        </authorList>
    </citation>
    <scope>NUCLEOTIDE SEQUENCE [LARGE SCALE GENOMIC DNA]</scope>
    <source>
        <strain evidence="2 3">Bd21</strain>
    </source>
</reference>
<dbReference type="PANTHER" id="PTHR47184">
    <property type="entry name" value="PHOSPHATIDYLINOSITOL 3-AND 4-KINASE FAMILY PROTEIN-RELATED"/>
    <property type="match status" value="1"/>
</dbReference>
<reference evidence="2" key="2">
    <citation type="submission" date="2017-06" db="EMBL/GenBank/DDBJ databases">
        <title>WGS assembly of Brachypodium distachyon.</title>
        <authorList>
            <consortium name="The International Brachypodium Initiative"/>
            <person name="Lucas S."/>
            <person name="Harmon-Smith M."/>
            <person name="Lail K."/>
            <person name="Tice H."/>
            <person name="Grimwood J."/>
            <person name="Bruce D."/>
            <person name="Barry K."/>
            <person name="Shu S."/>
            <person name="Lindquist E."/>
            <person name="Wang M."/>
            <person name="Pitluck S."/>
            <person name="Vogel J.P."/>
            <person name="Garvin D.F."/>
            <person name="Mockler T.C."/>
            <person name="Schmutz J."/>
            <person name="Rokhsar D."/>
            <person name="Bevan M.W."/>
        </authorList>
    </citation>
    <scope>NUCLEOTIDE SEQUENCE</scope>
    <source>
        <strain evidence="2">Bd21</strain>
    </source>
</reference>
<keyword evidence="1" id="KW-0732">Signal</keyword>
<evidence type="ECO:0000313" key="2">
    <source>
        <dbReference type="EMBL" id="KQK14471.1"/>
    </source>
</evidence>
<feature type="signal peptide" evidence="1">
    <location>
        <begin position="1"/>
        <end position="22"/>
    </location>
</feature>
<evidence type="ECO:0000313" key="4">
    <source>
        <dbReference type="Proteomes" id="UP000008810"/>
    </source>
</evidence>
<dbReference type="EMBL" id="CM000880">
    <property type="protein sequence ID" value="KQK14471.1"/>
    <property type="molecule type" value="Genomic_DNA"/>
</dbReference>
<evidence type="ECO:0000313" key="3">
    <source>
        <dbReference type="EnsemblPlants" id="KQK14471"/>
    </source>
</evidence>
<dbReference type="STRING" id="15368.I1GQU5"/>
<protein>
    <submittedName>
        <fullName evidence="2 3">Uncharacterized protein</fullName>
    </submittedName>
</protein>